<reference evidence="1" key="1">
    <citation type="journal article" date="2023" name="Mol. Ecol. Resour.">
        <title>Chromosome-level genome assembly of a triploid poplar Populus alba 'Berolinensis'.</title>
        <authorList>
            <person name="Chen S."/>
            <person name="Yu Y."/>
            <person name="Wang X."/>
            <person name="Wang S."/>
            <person name="Zhang T."/>
            <person name="Zhou Y."/>
            <person name="He R."/>
            <person name="Meng N."/>
            <person name="Wang Y."/>
            <person name="Liu W."/>
            <person name="Liu Z."/>
            <person name="Liu J."/>
            <person name="Guo Q."/>
            <person name="Huang H."/>
            <person name="Sederoff R.R."/>
            <person name="Wang G."/>
            <person name="Qu G."/>
            <person name="Chen S."/>
        </authorList>
    </citation>
    <scope>NUCLEOTIDE SEQUENCE</scope>
    <source>
        <strain evidence="1">SC-2020</strain>
    </source>
</reference>
<dbReference type="EMBL" id="JAQIZT010000005">
    <property type="protein sequence ID" value="KAJ6997466.1"/>
    <property type="molecule type" value="Genomic_DNA"/>
</dbReference>
<gene>
    <name evidence="1" type="ORF">NC653_013894</name>
</gene>
<accession>A0AAD6QVV6</accession>
<comment type="caution">
    <text evidence="1">The sequence shown here is derived from an EMBL/GenBank/DDBJ whole genome shotgun (WGS) entry which is preliminary data.</text>
</comment>
<name>A0AAD6QVV6_9ROSI</name>
<dbReference type="AlphaFoldDB" id="A0AAD6QVV6"/>
<evidence type="ECO:0000313" key="2">
    <source>
        <dbReference type="Proteomes" id="UP001164929"/>
    </source>
</evidence>
<keyword evidence="2" id="KW-1185">Reference proteome</keyword>
<dbReference type="Proteomes" id="UP001164929">
    <property type="component" value="Chromosome 5"/>
</dbReference>
<sequence>MAPSHQISMPLTNLVGCYFGVSSRILLLDFSNHGNLD</sequence>
<protein>
    <submittedName>
        <fullName evidence="1">Uncharacterized protein</fullName>
    </submittedName>
</protein>
<organism evidence="1 2">
    <name type="scientific">Populus alba x Populus x berolinensis</name>
    <dbReference type="NCBI Taxonomy" id="444605"/>
    <lineage>
        <taxon>Eukaryota</taxon>
        <taxon>Viridiplantae</taxon>
        <taxon>Streptophyta</taxon>
        <taxon>Embryophyta</taxon>
        <taxon>Tracheophyta</taxon>
        <taxon>Spermatophyta</taxon>
        <taxon>Magnoliopsida</taxon>
        <taxon>eudicotyledons</taxon>
        <taxon>Gunneridae</taxon>
        <taxon>Pentapetalae</taxon>
        <taxon>rosids</taxon>
        <taxon>fabids</taxon>
        <taxon>Malpighiales</taxon>
        <taxon>Salicaceae</taxon>
        <taxon>Saliceae</taxon>
        <taxon>Populus</taxon>
    </lineage>
</organism>
<proteinExistence type="predicted"/>
<evidence type="ECO:0000313" key="1">
    <source>
        <dbReference type="EMBL" id="KAJ6997466.1"/>
    </source>
</evidence>